<protein>
    <submittedName>
        <fullName evidence="1">Uncharacterized protein</fullName>
    </submittedName>
</protein>
<comment type="caution">
    <text evidence="1">The sequence shown here is derived from an EMBL/GenBank/DDBJ whole genome shotgun (WGS) entry which is preliminary data.</text>
</comment>
<gene>
    <name evidence="1" type="ORF">Ccrd_008366</name>
</gene>
<evidence type="ECO:0000313" key="2">
    <source>
        <dbReference type="Proteomes" id="UP000243975"/>
    </source>
</evidence>
<reference evidence="1 2" key="1">
    <citation type="journal article" date="2016" name="Sci. Rep.">
        <title>The genome sequence of the outbreeding globe artichoke constructed de novo incorporating a phase-aware low-pass sequencing strategy of F1 progeny.</title>
        <authorList>
            <person name="Scaglione D."/>
            <person name="Reyes-Chin-Wo S."/>
            <person name="Acquadro A."/>
            <person name="Froenicke L."/>
            <person name="Portis E."/>
            <person name="Beitel C."/>
            <person name="Tirone M."/>
            <person name="Mauro R."/>
            <person name="Lo Monaco A."/>
            <person name="Mauromicale G."/>
            <person name="Faccioli P."/>
            <person name="Cattivelli L."/>
            <person name="Rieseberg L."/>
            <person name="Michelmore R."/>
            <person name="Lanteri S."/>
        </authorList>
    </citation>
    <scope>NUCLEOTIDE SEQUENCE [LARGE SCALE GENOMIC DNA]</scope>
    <source>
        <strain evidence="1">2C</strain>
    </source>
</reference>
<sequence>MDDNQIFRNTDFTCRWRFRHVIFDASEFPMHSGKALSSFPVSLRVVEWSDGLHVSPTIVGYLEHSREIMEASNTLQKGYFVKS</sequence>
<dbReference type="Gramene" id="KVH89641">
    <property type="protein sequence ID" value="KVH89641"/>
    <property type="gene ID" value="Ccrd_008366"/>
</dbReference>
<name>A0A103XF87_CYNCS</name>
<dbReference type="Proteomes" id="UP000243975">
    <property type="component" value="Unassembled WGS sequence"/>
</dbReference>
<organism evidence="1 2">
    <name type="scientific">Cynara cardunculus var. scolymus</name>
    <name type="common">Globe artichoke</name>
    <name type="synonym">Cynara scolymus</name>
    <dbReference type="NCBI Taxonomy" id="59895"/>
    <lineage>
        <taxon>Eukaryota</taxon>
        <taxon>Viridiplantae</taxon>
        <taxon>Streptophyta</taxon>
        <taxon>Embryophyta</taxon>
        <taxon>Tracheophyta</taxon>
        <taxon>Spermatophyta</taxon>
        <taxon>Magnoliopsida</taxon>
        <taxon>eudicotyledons</taxon>
        <taxon>Gunneridae</taxon>
        <taxon>Pentapetalae</taxon>
        <taxon>asterids</taxon>
        <taxon>campanulids</taxon>
        <taxon>Asterales</taxon>
        <taxon>Asteraceae</taxon>
        <taxon>Carduoideae</taxon>
        <taxon>Cardueae</taxon>
        <taxon>Carduinae</taxon>
        <taxon>Cynara</taxon>
    </lineage>
</organism>
<dbReference type="EMBL" id="LEKV01005190">
    <property type="protein sequence ID" value="KVH89641.1"/>
    <property type="molecule type" value="Genomic_DNA"/>
</dbReference>
<dbReference type="AlphaFoldDB" id="A0A103XF87"/>
<proteinExistence type="predicted"/>
<evidence type="ECO:0000313" key="1">
    <source>
        <dbReference type="EMBL" id="KVH89641.1"/>
    </source>
</evidence>
<keyword evidence="2" id="KW-1185">Reference proteome</keyword>
<accession>A0A103XF87</accession>